<dbReference type="Proteomes" id="UP001488805">
    <property type="component" value="Unassembled WGS sequence"/>
</dbReference>
<keyword evidence="2" id="KW-1185">Reference proteome</keyword>
<evidence type="ECO:0000313" key="2">
    <source>
        <dbReference type="Proteomes" id="UP001488805"/>
    </source>
</evidence>
<dbReference type="EMBL" id="JBCEZU010000134">
    <property type="protein sequence ID" value="KAK9525858.1"/>
    <property type="molecule type" value="Genomic_DNA"/>
</dbReference>
<accession>A0AAW1EUA6</accession>
<proteinExistence type="predicted"/>
<gene>
    <name evidence="1" type="ORF">VZT92_016531</name>
</gene>
<reference evidence="1 2" key="1">
    <citation type="journal article" date="2024" name="Genome Biol. Evol.">
        <title>Chromosome-level genome assembly of the viviparous eelpout Zoarces viviparus.</title>
        <authorList>
            <person name="Fuhrmann N."/>
            <person name="Brasseur M.V."/>
            <person name="Bakowski C.E."/>
            <person name="Podsiadlowski L."/>
            <person name="Prost S."/>
            <person name="Krehenwinkel H."/>
            <person name="Mayer C."/>
        </authorList>
    </citation>
    <scope>NUCLEOTIDE SEQUENCE [LARGE SCALE GENOMIC DNA]</scope>
    <source>
        <strain evidence="1">NO-MEL_2022_Ind0_liver</strain>
    </source>
</reference>
<evidence type="ECO:0000313" key="1">
    <source>
        <dbReference type="EMBL" id="KAK9525858.1"/>
    </source>
</evidence>
<dbReference type="AlphaFoldDB" id="A0AAW1EUA6"/>
<name>A0AAW1EUA6_ZOAVI</name>
<organism evidence="1 2">
    <name type="scientific">Zoarces viviparus</name>
    <name type="common">Viviparous eelpout</name>
    <name type="synonym">Blennius viviparus</name>
    <dbReference type="NCBI Taxonomy" id="48416"/>
    <lineage>
        <taxon>Eukaryota</taxon>
        <taxon>Metazoa</taxon>
        <taxon>Chordata</taxon>
        <taxon>Craniata</taxon>
        <taxon>Vertebrata</taxon>
        <taxon>Euteleostomi</taxon>
        <taxon>Actinopterygii</taxon>
        <taxon>Neopterygii</taxon>
        <taxon>Teleostei</taxon>
        <taxon>Neoteleostei</taxon>
        <taxon>Acanthomorphata</taxon>
        <taxon>Eupercaria</taxon>
        <taxon>Perciformes</taxon>
        <taxon>Cottioidei</taxon>
        <taxon>Zoarcales</taxon>
        <taxon>Zoarcidae</taxon>
        <taxon>Zoarcinae</taxon>
        <taxon>Zoarces</taxon>
    </lineage>
</organism>
<sequence length="73" mass="8054">MVVQRWVEVGPGRSLDDWRREGKHGSLDAVRSTPSICAAMKYNTPAVLLYRAPFMCLLSARPSCGKEDSATTL</sequence>
<comment type="caution">
    <text evidence="1">The sequence shown here is derived from an EMBL/GenBank/DDBJ whole genome shotgun (WGS) entry which is preliminary data.</text>
</comment>
<protein>
    <submittedName>
        <fullName evidence="1">Uncharacterized protein</fullName>
    </submittedName>
</protein>